<evidence type="ECO:0000313" key="2">
    <source>
        <dbReference type="EMBL" id="KAG5542634.1"/>
    </source>
</evidence>
<sequence>MAGVFQHQQQEQQRSFQNPHRGKDKDSFKVDNATLEWPFTTKIIPDPIVDWSKPPIYDEYTEDGLLIVPKKHGSINNSQEPTFSTFSSKTALVLTKRKSEANDEHDPRKGQTKLNNEITYADDGVSLMVSRSLGTVHDGDEAGKKFYQEECSKILMAANMETTTDWSTPPSYDEYPEENVVLEELKLLTARNFLQFHPSNPTVNSNKRKVNDWDWFDESILKQRTKIFKTYGVIRGSECSFVMDSGSAGNYVSENLVSFLNLSIEDLASPYHVCWVNHEARTLVTKRCLVEFSIGHRYEDKIWCDVMQMDSCHILFGRPWQWDRNVYYRGCKNVYELKVNGEPIKLFPKVEKMK</sequence>
<keyword evidence="3" id="KW-1185">Reference proteome</keyword>
<dbReference type="Proteomes" id="UP000823749">
    <property type="component" value="Chromosome 7"/>
</dbReference>
<comment type="caution">
    <text evidence="2">The sequence shown here is derived from an EMBL/GenBank/DDBJ whole genome shotgun (WGS) entry which is preliminary data.</text>
</comment>
<feature type="compositionally biased region" description="Low complexity" evidence="1">
    <location>
        <begin position="1"/>
        <end position="17"/>
    </location>
</feature>
<dbReference type="EMBL" id="JACTNZ010000007">
    <property type="protein sequence ID" value="KAG5542634.1"/>
    <property type="molecule type" value="Genomic_DNA"/>
</dbReference>
<organism evidence="2 3">
    <name type="scientific">Rhododendron griersonianum</name>
    <dbReference type="NCBI Taxonomy" id="479676"/>
    <lineage>
        <taxon>Eukaryota</taxon>
        <taxon>Viridiplantae</taxon>
        <taxon>Streptophyta</taxon>
        <taxon>Embryophyta</taxon>
        <taxon>Tracheophyta</taxon>
        <taxon>Spermatophyta</taxon>
        <taxon>Magnoliopsida</taxon>
        <taxon>eudicotyledons</taxon>
        <taxon>Gunneridae</taxon>
        <taxon>Pentapetalae</taxon>
        <taxon>asterids</taxon>
        <taxon>Ericales</taxon>
        <taxon>Ericaceae</taxon>
        <taxon>Ericoideae</taxon>
        <taxon>Rhodoreae</taxon>
        <taxon>Rhododendron</taxon>
    </lineage>
</organism>
<dbReference type="CDD" id="cd00303">
    <property type="entry name" value="retropepsin_like"/>
    <property type="match status" value="1"/>
</dbReference>
<gene>
    <name evidence="2" type="ORF">RHGRI_022226</name>
</gene>
<dbReference type="InterPro" id="IPR021109">
    <property type="entry name" value="Peptidase_aspartic_dom_sf"/>
</dbReference>
<reference evidence="2" key="1">
    <citation type="submission" date="2020-08" db="EMBL/GenBank/DDBJ databases">
        <title>Plant Genome Project.</title>
        <authorList>
            <person name="Zhang R.-G."/>
        </authorList>
    </citation>
    <scope>NUCLEOTIDE SEQUENCE</scope>
    <source>
        <strain evidence="2">WSP0</strain>
        <tissue evidence="2">Leaf</tissue>
    </source>
</reference>
<dbReference type="PANTHER" id="PTHR35046:SF18">
    <property type="entry name" value="RNA-DIRECTED DNA POLYMERASE"/>
    <property type="match status" value="1"/>
</dbReference>
<dbReference type="PANTHER" id="PTHR35046">
    <property type="entry name" value="ZINC KNUCKLE (CCHC-TYPE) FAMILY PROTEIN"/>
    <property type="match status" value="1"/>
</dbReference>
<proteinExistence type="predicted"/>
<evidence type="ECO:0000313" key="3">
    <source>
        <dbReference type="Proteomes" id="UP000823749"/>
    </source>
</evidence>
<dbReference type="AlphaFoldDB" id="A0AAV6JS03"/>
<protein>
    <submittedName>
        <fullName evidence="2">Uncharacterized protein</fullName>
    </submittedName>
</protein>
<accession>A0AAV6JS03</accession>
<dbReference type="Gene3D" id="2.40.70.10">
    <property type="entry name" value="Acid Proteases"/>
    <property type="match status" value="1"/>
</dbReference>
<evidence type="ECO:0000256" key="1">
    <source>
        <dbReference type="SAM" id="MobiDB-lite"/>
    </source>
</evidence>
<feature type="region of interest" description="Disordered" evidence="1">
    <location>
        <begin position="1"/>
        <end position="29"/>
    </location>
</feature>
<name>A0AAV6JS03_9ERIC</name>